<evidence type="ECO:0000259" key="5">
    <source>
        <dbReference type="Pfam" id="PF00251"/>
    </source>
</evidence>
<keyword evidence="3 4" id="KW-0326">Glycosidase</keyword>
<dbReference type="PANTHER" id="PTHR42800">
    <property type="entry name" value="EXOINULINASE INUD (AFU_ORTHOLOGUE AFUA_5G00480)"/>
    <property type="match status" value="1"/>
</dbReference>
<evidence type="ECO:0000259" key="6">
    <source>
        <dbReference type="Pfam" id="PF08244"/>
    </source>
</evidence>
<dbReference type="SMART" id="SM00640">
    <property type="entry name" value="Glyco_32"/>
    <property type="match status" value="1"/>
</dbReference>
<evidence type="ECO:0000256" key="3">
    <source>
        <dbReference type="ARBA" id="ARBA00023295"/>
    </source>
</evidence>
<dbReference type="Gene3D" id="2.60.120.560">
    <property type="entry name" value="Exo-inulinase, domain 1"/>
    <property type="match status" value="1"/>
</dbReference>
<name>A0A399T5U9_9BACT</name>
<evidence type="ECO:0000256" key="1">
    <source>
        <dbReference type="ARBA" id="ARBA00009902"/>
    </source>
</evidence>
<proteinExistence type="inferred from homology"/>
<feature type="domain" description="Glycosyl hydrolase family 32 C-terminal" evidence="6">
    <location>
        <begin position="374"/>
        <end position="494"/>
    </location>
</feature>
<evidence type="ECO:0000313" key="8">
    <source>
        <dbReference type="Proteomes" id="UP000265926"/>
    </source>
</evidence>
<dbReference type="Proteomes" id="UP000265926">
    <property type="component" value="Unassembled WGS sequence"/>
</dbReference>
<evidence type="ECO:0000256" key="4">
    <source>
        <dbReference type="RuleBase" id="RU362110"/>
    </source>
</evidence>
<dbReference type="EMBL" id="QWGR01000003">
    <property type="protein sequence ID" value="RIJ49263.1"/>
    <property type="molecule type" value="Genomic_DNA"/>
</dbReference>
<dbReference type="PANTHER" id="PTHR42800:SF1">
    <property type="entry name" value="EXOINULINASE INUD (AFU_ORTHOLOGUE AFUA_5G00480)"/>
    <property type="match status" value="1"/>
</dbReference>
<dbReference type="InterPro" id="IPR013320">
    <property type="entry name" value="ConA-like_dom_sf"/>
</dbReference>
<dbReference type="InterPro" id="IPR001362">
    <property type="entry name" value="Glyco_hydro_32"/>
</dbReference>
<dbReference type="GO" id="GO:0005987">
    <property type="term" value="P:sucrose catabolic process"/>
    <property type="evidence" value="ECO:0007669"/>
    <property type="project" value="TreeGrafter"/>
</dbReference>
<dbReference type="SUPFAM" id="SSF49899">
    <property type="entry name" value="Concanavalin A-like lectins/glucanases"/>
    <property type="match status" value="1"/>
</dbReference>
<dbReference type="AlphaFoldDB" id="A0A399T5U9"/>
<dbReference type="GO" id="GO:0004575">
    <property type="term" value="F:sucrose alpha-glucosidase activity"/>
    <property type="evidence" value="ECO:0007669"/>
    <property type="project" value="TreeGrafter"/>
</dbReference>
<keyword evidence="2 4" id="KW-0378">Hydrolase</keyword>
<dbReference type="Pfam" id="PF08244">
    <property type="entry name" value="Glyco_hydro_32C"/>
    <property type="match status" value="1"/>
</dbReference>
<dbReference type="InterPro" id="IPR013189">
    <property type="entry name" value="Glyco_hydro_32_C"/>
</dbReference>
<dbReference type="Gene3D" id="2.115.10.20">
    <property type="entry name" value="Glycosyl hydrolase domain, family 43"/>
    <property type="match status" value="1"/>
</dbReference>
<dbReference type="InterPro" id="IPR023296">
    <property type="entry name" value="Glyco_hydro_beta-prop_sf"/>
</dbReference>
<dbReference type="GO" id="GO:0005737">
    <property type="term" value="C:cytoplasm"/>
    <property type="evidence" value="ECO:0007669"/>
    <property type="project" value="TreeGrafter"/>
</dbReference>
<organism evidence="7 8">
    <name type="scientific">Maribellus luteus</name>
    <dbReference type="NCBI Taxonomy" id="2305463"/>
    <lineage>
        <taxon>Bacteria</taxon>
        <taxon>Pseudomonadati</taxon>
        <taxon>Bacteroidota</taxon>
        <taxon>Bacteroidia</taxon>
        <taxon>Marinilabiliales</taxon>
        <taxon>Prolixibacteraceae</taxon>
        <taxon>Maribellus</taxon>
    </lineage>
</organism>
<dbReference type="InterPro" id="IPR013148">
    <property type="entry name" value="Glyco_hydro_32_N"/>
</dbReference>
<dbReference type="Pfam" id="PF00251">
    <property type="entry name" value="Glyco_hydro_32N"/>
    <property type="match status" value="1"/>
</dbReference>
<dbReference type="OrthoDB" id="9759709at2"/>
<keyword evidence="8" id="KW-1185">Reference proteome</keyword>
<reference evidence="7 8" key="1">
    <citation type="submission" date="2018-08" db="EMBL/GenBank/DDBJ databases">
        <title>Pallidiluteibacterium maritimus gen. nov., sp. nov., isolated from coastal sediment.</title>
        <authorList>
            <person name="Zhou L.Y."/>
        </authorList>
    </citation>
    <scope>NUCLEOTIDE SEQUENCE [LARGE SCALE GENOMIC DNA]</scope>
    <source>
        <strain evidence="7 8">XSD2</strain>
    </source>
</reference>
<dbReference type="PROSITE" id="PS00609">
    <property type="entry name" value="GLYCOSYL_HYDROL_F32"/>
    <property type="match status" value="1"/>
</dbReference>
<comment type="similarity">
    <text evidence="1 4">Belongs to the glycosyl hydrolase 32 family.</text>
</comment>
<evidence type="ECO:0000313" key="7">
    <source>
        <dbReference type="EMBL" id="RIJ49263.1"/>
    </source>
</evidence>
<comment type="caution">
    <text evidence="7">The sequence shown here is derived from an EMBL/GenBank/DDBJ whole genome shotgun (WGS) entry which is preliminary data.</text>
</comment>
<dbReference type="CDD" id="cd18622">
    <property type="entry name" value="GH32_Inu-like"/>
    <property type="match status" value="1"/>
</dbReference>
<gene>
    <name evidence="7" type="ORF">D1614_06855</name>
</gene>
<feature type="domain" description="Glycosyl hydrolase family 32 N-terminal" evidence="5">
    <location>
        <begin position="55"/>
        <end position="351"/>
    </location>
</feature>
<protein>
    <submittedName>
        <fullName evidence="7">Glycoside hydrolase family 32 protein</fullName>
    </submittedName>
</protein>
<accession>A0A399T5U9</accession>
<dbReference type="InterPro" id="IPR018053">
    <property type="entry name" value="Glyco_hydro_32_AS"/>
</dbReference>
<sequence length="505" mass="57987">MQIFFHKFSKTKKTAINNFMNFLSTALLSITVLISLPKDKANKETYKEDYRPQYHFTPEKNWMNDPNGLVYYDGEYHLFYQHNPKGNEWGYMHWGHAISTDLVHWENYPIALYPDNNSEDKVECTAYSGSAIVDEKNLLGKQQGDTKTLVAFYTSQHCGQRIAYSTDKGRNWEKYENNPIIAVDEKDDARDPKVIWHEPSQKWVMALYRKSTDSDNSKGVSFYTSDNLVNWEWKSHIHGFYECPDLVKFKVENRPDETVWVLFDGDGSYLLGNFDGEAFTPISGKMKSDWGKNYYATQTWSNIPASDGRTIQIAWMRGGEYPDMPFNGQMTFPSELSVRHFPSGYKLIRKPIREIETIQKKILEIEDKNVIPGINDNKVKKASGDCLRIVGEFDLKTSDNFGFMVRNSVKKPGTEILYNVKRGTLSVMGITIPLLPVDNKIQLDILLDRASIEVFANDGQTVISNCFTPDLKSNGLVLFTNGGELGIDKLDIYEIKSVWDNKDMK</sequence>
<dbReference type="SUPFAM" id="SSF75005">
    <property type="entry name" value="Arabinanase/levansucrase/invertase"/>
    <property type="match status" value="1"/>
</dbReference>
<evidence type="ECO:0000256" key="2">
    <source>
        <dbReference type="ARBA" id="ARBA00022801"/>
    </source>
</evidence>